<protein>
    <submittedName>
        <fullName evidence="1">DUF3035 domain-containing protein</fullName>
    </submittedName>
</protein>
<sequence length="198" mass="21403">MIPRAPATIFAKVPIGAALGVALGLLAGCGPETQRAFGFTRDAPDEFQVTTRAPLSMPPDLNNLPVPRPGAARPQEMTQREAAEAALVPSTALAGRTNARPDAAEQALVAQAGAAAPRDIRRRVDEESLSLDRPPQDVVDRLMFWREPPTPGTPVDPTREASRLRENAALGREVTEGDTPVIQRTRRPIFDFGWLNPF</sequence>
<dbReference type="InterPro" id="IPR021395">
    <property type="entry name" value="DUF3035"/>
</dbReference>
<evidence type="ECO:0000313" key="1">
    <source>
        <dbReference type="EMBL" id="MCK8785113.1"/>
    </source>
</evidence>
<accession>A0A9X2BTX9</accession>
<dbReference type="EMBL" id="JALPRX010000050">
    <property type="protein sequence ID" value="MCK8785113.1"/>
    <property type="molecule type" value="Genomic_DNA"/>
</dbReference>
<name>A0A9X2BTX9_9PROT</name>
<proteinExistence type="predicted"/>
<dbReference type="RefSeq" id="WP_248667236.1">
    <property type="nucleotide sequence ID" value="NZ_JALPRX010000050.1"/>
</dbReference>
<dbReference type="AlphaFoldDB" id="A0A9X2BTX9"/>
<dbReference type="Proteomes" id="UP001139516">
    <property type="component" value="Unassembled WGS sequence"/>
</dbReference>
<dbReference type="Pfam" id="PF11233">
    <property type="entry name" value="DUF3035"/>
    <property type="match status" value="1"/>
</dbReference>
<comment type="caution">
    <text evidence="1">The sequence shown here is derived from an EMBL/GenBank/DDBJ whole genome shotgun (WGS) entry which is preliminary data.</text>
</comment>
<dbReference type="PROSITE" id="PS51257">
    <property type="entry name" value="PROKAR_LIPOPROTEIN"/>
    <property type="match status" value="1"/>
</dbReference>
<gene>
    <name evidence="1" type="ORF">M0638_12040</name>
</gene>
<keyword evidence="2" id="KW-1185">Reference proteome</keyword>
<organism evidence="1 2">
    <name type="scientific">Roseomonas acroporae</name>
    <dbReference type="NCBI Taxonomy" id="2937791"/>
    <lineage>
        <taxon>Bacteria</taxon>
        <taxon>Pseudomonadati</taxon>
        <taxon>Pseudomonadota</taxon>
        <taxon>Alphaproteobacteria</taxon>
        <taxon>Acetobacterales</taxon>
        <taxon>Roseomonadaceae</taxon>
        <taxon>Roseomonas</taxon>
    </lineage>
</organism>
<reference evidence="1" key="1">
    <citation type="submission" date="2022-04" db="EMBL/GenBank/DDBJ databases">
        <title>Roseomonas acroporae sp. nov., isolated from coral Acropora digitifera.</title>
        <authorList>
            <person name="Sun H."/>
        </authorList>
    </citation>
    <scope>NUCLEOTIDE SEQUENCE</scope>
    <source>
        <strain evidence="1">NAR14</strain>
    </source>
</reference>
<evidence type="ECO:0000313" key="2">
    <source>
        <dbReference type="Proteomes" id="UP001139516"/>
    </source>
</evidence>